<evidence type="ECO:0000256" key="9">
    <source>
        <dbReference type="SAM" id="MobiDB-lite"/>
    </source>
</evidence>
<keyword evidence="6" id="KW-0862">Zinc</keyword>
<reference evidence="10 11" key="1">
    <citation type="submission" date="2021-01" db="EMBL/GenBank/DDBJ databases">
        <title>Whole genome shotgun sequence of Planobispora siamensis NBRC 107568.</title>
        <authorList>
            <person name="Komaki H."/>
            <person name="Tamura T."/>
        </authorList>
    </citation>
    <scope>NUCLEOTIDE SEQUENCE [LARGE SCALE GENOMIC DNA]</scope>
    <source>
        <strain evidence="10 11">NBRC 107568</strain>
    </source>
</reference>
<sequence>MDAEGVGLTEGLAAGLAVRLAAGPGLAVEDGLAAGPGLVPAFAPALAFVPAPGVALAPGTGPALSAPAAVQAVRARTPAPATAASRVRPSLFPRTQTPSKHLRRHPPPGAYRPFGDPAGGAVRPRGTGGGPRCGEPRAASPHRGAYLFVGNPRLTPPWLGSSQREVTTLPRV</sequence>
<dbReference type="InterPro" id="IPR021158">
    <property type="entry name" value="Pept_M10A_Zn_BS"/>
</dbReference>
<evidence type="ECO:0000256" key="2">
    <source>
        <dbReference type="ARBA" id="ARBA00022670"/>
    </source>
</evidence>
<dbReference type="Proteomes" id="UP000619788">
    <property type="component" value="Unassembled WGS sequence"/>
</dbReference>
<keyword evidence="5" id="KW-0378">Hydrolase</keyword>
<dbReference type="EMBL" id="BOOJ01000069">
    <property type="protein sequence ID" value="GIH96639.1"/>
    <property type="molecule type" value="Genomic_DNA"/>
</dbReference>
<keyword evidence="2" id="KW-0645">Protease</keyword>
<keyword evidence="11" id="KW-1185">Reference proteome</keyword>
<proteinExistence type="predicted"/>
<gene>
    <name evidence="10" type="ORF">Psi01_72690</name>
</gene>
<dbReference type="GO" id="GO:0004222">
    <property type="term" value="F:metalloendopeptidase activity"/>
    <property type="evidence" value="ECO:0007669"/>
    <property type="project" value="InterPro"/>
</dbReference>
<dbReference type="PROSITE" id="PS00546">
    <property type="entry name" value="CYSTEINE_SWITCH"/>
    <property type="match status" value="1"/>
</dbReference>
<evidence type="ECO:0000256" key="1">
    <source>
        <dbReference type="ARBA" id="ARBA00001947"/>
    </source>
</evidence>
<keyword evidence="3" id="KW-0479">Metal-binding</keyword>
<evidence type="ECO:0000313" key="10">
    <source>
        <dbReference type="EMBL" id="GIH96639.1"/>
    </source>
</evidence>
<dbReference type="GO" id="GO:0008270">
    <property type="term" value="F:zinc ion binding"/>
    <property type="evidence" value="ECO:0007669"/>
    <property type="project" value="InterPro"/>
</dbReference>
<dbReference type="AlphaFoldDB" id="A0A8J3SQP3"/>
<comment type="caution">
    <text evidence="10">The sequence shown here is derived from an EMBL/GenBank/DDBJ whole genome shotgun (WGS) entry which is preliminary data.</text>
</comment>
<evidence type="ECO:0000256" key="6">
    <source>
        <dbReference type="ARBA" id="ARBA00022833"/>
    </source>
</evidence>
<keyword evidence="7" id="KW-0482">Metalloprotease</keyword>
<evidence type="ECO:0000256" key="4">
    <source>
        <dbReference type="ARBA" id="ARBA00022729"/>
    </source>
</evidence>
<name>A0A8J3SQP3_9ACTN</name>
<dbReference type="GO" id="GO:0006508">
    <property type="term" value="P:proteolysis"/>
    <property type="evidence" value="ECO:0007669"/>
    <property type="project" value="UniProtKB-KW"/>
</dbReference>
<accession>A0A8J3SQP3</accession>
<keyword evidence="4" id="KW-0732">Signal</keyword>
<organism evidence="10 11">
    <name type="scientific">Planobispora siamensis</name>
    <dbReference type="NCBI Taxonomy" id="936338"/>
    <lineage>
        <taxon>Bacteria</taxon>
        <taxon>Bacillati</taxon>
        <taxon>Actinomycetota</taxon>
        <taxon>Actinomycetes</taxon>
        <taxon>Streptosporangiales</taxon>
        <taxon>Streptosporangiaceae</taxon>
        <taxon>Planobispora</taxon>
    </lineage>
</organism>
<evidence type="ECO:0000256" key="5">
    <source>
        <dbReference type="ARBA" id="ARBA00022801"/>
    </source>
</evidence>
<feature type="region of interest" description="Disordered" evidence="9">
    <location>
        <begin position="92"/>
        <end position="144"/>
    </location>
</feature>
<evidence type="ECO:0000256" key="7">
    <source>
        <dbReference type="ARBA" id="ARBA00023049"/>
    </source>
</evidence>
<evidence type="ECO:0000313" key="11">
    <source>
        <dbReference type="Proteomes" id="UP000619788"/>
    </source>
</evidence>
<feature type="region of interest" description="Disordered" evidence="9">
    <location>
        <begin position="153"/>
        <end position="172"/>
    </location>
</feature>
<evidence type="ECO:0000256" key="8">
    <source>
        <dbReference type="ARBA" id="ARBA00023145"/>
    </source>
</evidence>
<keyword evidence="8" id="KW-0865">Zymogen</keyword>
<evidence type="ECO:0000256" key="3">
    <source>
        <dbReference type="ARBA" id="ARBA00022723"/>
    </source>
</evidence>
<comment type="cofactor">
    <cofactor evidence="1">
        <name>Zn(2+)</name>
        <dbReference type="ChEBI" id="CHEBI:29105"/>
    </cofactor>
</comment>
<protein>
    <submittedName>
        <fullName evidence="10">Uncharacterized protein</fullName>
    </submittedName>
</protein>
<dbReference type="GO" id="GO:0031012">
    <property type="term" value="C:extracellular matrix"/>
    <property type="evidence" value="ECO:0007669"/>
    <property type="project" value="InterPro"/>
</dbReference>